<dbReference type="PANTHER" id="PTHR13347:SF1">
    <property type="entry name" value="HEAT REPEAT-CONTAINING PROTEIN 3"/>
    <property type="match status" value="1"/>
</dbReference>
<evidence type="ECO:0000256" key="1">
    <source>
        <dbReference type="ARBA" id="ARBA00049983"/>
    </source>
</evidence>
<comment type="similarity">
    <text evidence="1">Belongs to the nuclear import and ribosome assembly adapter family.</text>
</comment>
<dbReference type="EMBL" id="HACG01011764">
    <property type="protein sequence ID" value="CEK58629.1"/>
    <property type="molecule type" value="Transcribed_RNA"/>
</dbReference>
<dbReference type="Gene3D" id="1.25.10.10">
    <property type="entry name" value="Leucine-rich Repeat Variant"/>
    <property type="match status" value="1"/>
</dbReference>
<dbReference type="GO" id="GO:0042273">
    <property type="term" value="P:ribosomal large subunit biogenesis"/>
    <property type="evidence" value="ECO:0007669"/>
    <property type="project" value="TreeGrafter"/>
</dbReference>
<name>A0A0B6YQR1_9EUPU</name>
<dbReference type="InterPro" id="IPR016024">
    <property type="entry name" value="ARM-type_fold"/>
</dbReference>
<dbReference type="InterPro" id="IPR011989">
    <property type="entry name" value="ARM-like"/>
</dbReference>
<dbReference type="GO" id="GO:0006606">
    <property type="term" value="P:protein import into nucleus"/>
    <property type="evidence" value="ECO:0007669"/>
    <property type="project" value="TreeGrafter"/>
</dbReference>
<feature type="non-terminal residue" evidence="2">
    <location>
        <position position="86"/>
    </location>
</feature>
<protein>
    <submittedName>
        <fullName evidence="2">Uncharacterized protein</fullName>
    </submittedName>
</protein>
<dbReference type="InterPro" id="IPR052616">
    <property type="entry name" value="SYO1-like"/>
</dbReference>
<dbReference type="SUPFAM" id="SSF48371">
    <property type="entry name" value="ARM repeat"/>
    <property type="match status" value="1"/>
</dbReference>
<organism evidence="2">
    <name type="scientific">Arion vulgaris</name>
    <dbReference type="NCBI Taxonomy" id="1028688"/>
    <lineage>
        <taxon>Eukaryota</taxon>
        <taxon>Metazoa</taxon>
        <taxon>Spiralia</taxon>
        <taxon>Lophotrochozoa</taxon>
        <taxon>Mollusca</taxon>
        <taxon>Gastropoda</taxon>
        <taxon>Heterobranchia</taxon>
        <taxon>Euthyneura</taxon>
        <taxon>Panpulmonata</taxon>
        <taxon>Eupulmonata</taxon>
        <taxon>Stylommatophora</taxon>
        <taxon>Helicina</taxon>
        <taxon>Arionoidea</taxon>
        <taxon>Arionidae</taxon>
        <taxon>Arion</taxon>
    </lineage>
</organism>
<reference evidence="2" key="1">
    <citation type="submission" date="2014-12" db="EMBL/GenBank/DDBJ databases">
        <title>Insight into the proteome of Arion vulgaris.</title>
        <authorList>
            <person name="Aradska J."/>
            <person name="Bulat T."/>
            <person name="Smidak R."/>
            <person name="Sarate P."/>
            <person name="Gangsoo J."/>
            <person name="Sialana F."/>
            <person name="Bilban M."/>
            <person name="Lubec G."/>
        </authorList>
    </citation>
    <scope>NUCLEOTIDE SEQUENCE</scope>
    <source>
        <tissue evidence="2">Skin</tissue>
    </source>
</reference>
<proteinExistence type="inferred from homology"/>
<evidence type="ECO:0000313" key="2">
    <source>
        <dbReference type="EMBL" id="CEK58629.1"/>
    </source>
</evidence>
<dbReference type="PANTHER" id="PTHR13347">
    <property type="entry name" value="HEAT REPEAT-CONTAINING PROTEIN 3"/>
    <property type="match status" value="1"/>
</dbReference>
<accession>A0A0B6YQR1</accession>
<dbReference type="GO" id="GO:0051082">
    <property type="term" value="F:unfolded protein binding"/>
    <property type="evidence" value="ECO:0007669"/>
    <property type="project" value="TreeGrafter"/>
</dbReference>
<feature type="non-terminal residue" evidence="2">
    <location>
        <position position="1"/>
    </location>
</feature>
<sequence>DLMVTSDILTPLTALIKQYDNFQSERCGTKYDTSTDVLIEAVELLSNLCESNSTAVRWFNKENLVKVLLPLLKVSTFGYGLSISVA</sequence>
<gene>
    <name evidence="2" type="primary">ORF33718</name>
</gene>
<dbReference type="AlphaFoldDB" id="A0A0B6YQR1"/>